<sequence length="58" mass="6314">MFPKCRGADPFSLVTRPLAGGVGIDTNGAHLAVAQRDPFGNRVRIRKIQWNLHGKSGE</sequence>
<protein>
    <submittedName>
        <fullName evidence="1">Uncharacterized protein</fullName>
    </submittedName>
</protein>
<proteinExistence type="predicted"/>
<accession>A0A8J2FSJ4</accession>
<dbReference type="EMBL" id="CAJNOB010000013">
    <property type="protein sequence ID" value="CAF0696968.1"/>
    <property type="molecule type" value="Genomic_DNA"/>
</dbReference>
<dbReference type="AlphaFoldDB" id="A0A8J2FSJ4"/>
<gene>
    <name evidence="1" type="ORF">MPNT_200013</name>
</gene>
<name>A0A8J2FSJ4_9BACT</name>
<dbReference type="Proteomes" id="UP000663859">
    <property type="component" value="Unassembled WGS sequence"/>
</dbReference>
<organism evidence="1 2">
    <name type="scientific">Candidatus Methylacidithermus pantelleriae</name>
    <dbReference type="NCBI Taxonomy" id="2744239"/>
    <lineage>
        <taxon>Bacteria</taxon>
        <taxon>Pseudomonadati</taxon>
        <taxon>Verrucomicrobiota</taxon>
        <taxon>Methylacidiphilae</taxon>
        <taxon>Methylacidiphilales</taxon>
        <taxon>Methylacidiphilaceae</taxon>
        <taxon>Candidatus Methylacidithermus</taxon>
    </lineage>
</organism>
<comment type="caution">
    <text evidence="1">The sequence shown here is derived from an EMBL/GenBank/DDBJ whole genome shotgun (WGS) entry which is preliminary data.</text>
</comment>
<evidence type="ECO:0000313" key="1">
    <source>
        <dbReference type="EMBL" id="CAF0696968.1"/>
    </source>
</evidence>
<reference evidence="1" key="1">
    <citation type="submission" date="2021-02" db="EMBL/GenBank/DDBJ databases">
        <authorList>
            <person name="Cremers G."/>
            <person name="Picone N."/>
        </authorList>
    </citation>
    <scope>NUCLEOTIDE SEQUENCE</scope>
    <source>
        <strain evidence="1">PQ17</strain>
    </source>
</reference>
<keyword evidence="2" id="KW-1185">Reference proteome</keyword>
<evidence type="ECO:0000313" key="2">
    <source>
        <dbReference type="Proteomes" id="UP000663859"/>
    </source>
</evidence>